<evidence type="ECO:0000313" key="1">
    <source>
        <dbReference type="EMBL" id="MBB2957572.1"/>
    </source>
</evidence>
<dbReference type="Proteomes" id="UP000545286">
    <property type="component" value="Unassembled WGS sequence"/>
</dbReference>
<sequence length="158" mass="16620">MTAPTQLSLTAAAGEATAKLSSILVTVTALTPDGTEVSRLYSTHPETYAVGGRKRMDPSQTSPLWKSQVVEGQQAFLGANRDAVREFFFDWKTIESLGCGAIVNTPVVLDGETIGSINFLGSEGSLTSESVAVALDITARATAAVARARAEAFPEVTR</sequence>
<proteinExistence type="predicted"/>
<gene>
    <name evidence="1" type="ORF">FHX72_001709</name>
</gene>
<protein>
    <submittedName>
        <fullName evidence="1">GAF domain-containing protein</fullName>
    </submittedName>
</protein>
<dbReference type="OrthoDB" id="7066078at2"/>
<organism evidence="1 2">
    <name type="scientific">Pseudoclavibacter helvolus</name>
    <dbReference type="NCBI Taxonomy" id="255205"/>
    <lineage>
        <taxon>Bacteria</taxon>
        <taxon>Bacillati</taxon>
        <taxon>Actinomycetota</taxon>
        <taxon>Actinomycetes</taxon>
        <taxon>Micrococcales</taxon>
        <taxon>Microbacteriaceae</taxon>
        <taxon>Pseudoclavibacter</taxon>
    </lineage>
</organism>
<keyword evidence="2" id="KW-1185">Reference proteome</keyword>
<reference evidence="1 2" key="1">
    <citation type="submission" date="2020-08" db="EMBL/GenBank/DDBJ databases">
        <title>Sequencing the genomes of 1000 actinobacteria strains.</title>
        <authorList>
            <person name="Klenk H.-P."/>
        </authorList>
    </citation>
    <scope>NUCLEOTIDE SEQUENCE [LARGE SCALE GENOMIC DNA]</scope>
    <source>
        <strain evidence="1 2">DSM 20419</strain>
    </source>
</reference>
<accession>A0A7W4YEU7</accession>
<name>A0A7W4YEU7_9MICO</name>
<comment type="caution">
    <text evidence="1">The sequence shown here is derived from an EMBL/GenBank/DDBJ whole genome shotgun (WGS) entry which is preliminary data.</text>
</comment>
<dbReference type="EMBL" id="JACHWJ010000002">
    <property type="protein sequence ID" value="MBB2957572.1"/>
    <property type="molecule type" value="Genomic_DNA"/>
</dbReference>
<evidence type="ECO:0000313" key="2">
    <source>
        <dbReference type="Proteomes" id="UP000545286"/>
    </source>
</evidence>
<dbReference type="RefSeq" id="WP_068494966.1">
    <property type="nucleotide sequence ID" value="NZ_CZJY01000074.1"/>
</dbReference>
<dbReference type="AlphaFoldDB" id="A0A7W4YEU7"/>